<dbReference type="Gene3D" id="1.20.120.1510">
    <property type="match status" value="1"/>
</dbReference>
<accession>A0A8J4M745</accession>
<sequence length="992" mass="107230">MTRSFRLPATWPLPADAAAAARLIAQFSQGGGRWVQRDAGKKLLAAIGGNSPYLSDLARREAATLARFAESGPAPVMRGLMAELASVRADQPRAAIGTILRRAKRQVALVVALADLGEIWGLAEVTAALSDFAEAALRLAVDHLLLDAAKSALLRLADPARPSRGAGFTVLGMGKLGGRELNYSSDIDLVLLHDPTLHSYHGEGVAAQFARLARALVGLMETRDAEGYVFRTDLRLRPDPSATPPSVSLAAAIAYYESFGQNWERAAMLKARPVAGDLALGQGFLDAIRPFIWRRGVDFALIADIAAMRRRIEAEQRAVRRIDDPIIRFAGYHLKLGPGGIREIEFLVQTLQLVWGGREPQLRTPATLAALPLLARAGHLPEPAAATLANAYRFLRRTEHRLQMVADRQTHSLPMHGPELGRFAIFMGFADVRAFLATLARHLDAVARQYAAFFETVPETAPSATGFDFRGPETPARTLEALAALGFSHPETIAETIRAWQAGRIRALRSERAREMLAEIQPLLLAAFARQLDPDAAFARFAAFLERLPAGVQIFALFQRNPQLIARIAAILGAAPALADYLANAPAAIEGLLELPEPVPPRRLLAERLHDAADLEDAIAITRRLVREENFRLATALMEGRVDVDRAGRERSALADAALAALLARVLADHARRFGLVPGGSFAVVLLGKAGSREMMTGSDLDLMLIYDYPAGVEESVVPRGGTARRLPASQWFLRAAHGFVAALLAPGVDGPLYAVDMRLRPSGNKGPVAVSLAAFIRYHAADAWTWERMALTRARVVAGPARLARRVRAALAGALATAGPPARIRADAAAMRARLREAHPAEGPWDVKYREGGLIEVEFIAQTLQLMHAATHPAIAHPTTRIALSRLAACGLLAPPEAARLIAADRLFRTVQELLRITLGPRRVASLPGPLAEVLLRAMRPLVPPARRQALDIAGLQAMLEATAASVGALFVCHVGRPDPAMRREYQDEPE</sequence>
<organism evidence="10">
    <name type="scientific">Acidicaldus sp</name>
    <dbReference type="NCBI Taxonomy" id="1872105"/>
    <lineage>
        <taxon>Bacteria</taxon>
        <taxon>Pseudomonadati</taxon>
        <taxon>Pseudomonadota</taxon>
        <taxon>Alphaproteobacteria</taxon>
        <taxon>Acetobacterales</taxon>
        <taxon>Acetobacteraceae</taxon>
        <taxon>Acidicaldus</taxon>
    </lineage>
</organism>
<evidence type="ECO:0000256" key="4">
    <source>
        <dbReference type="ARBA" id="ARBA00022840"/>
    </source>
</evidence>
<dbReference type="CDD" id="cd05401">
    <property type="entry name" value="NT_GlnE_GlnD_like"/>
    <property type="match status" value="2"/>
</dbReference>
<comment type="cofactor">
    <cofactor evidence="7">
        <name>Mg(2+)</name>
        <dbReference type="ChEBI" id="CHEBI:18420"/>
    </cofactor>
</comment>
<dbReference type="PANTHER" id="PTHR30621">
    <property type="entry name" value="GLUTAMINE SYNTHETASE ADENYLYLTRANSFERASE"/>
    <property type="match status" value="1"/>
</dbReference>
<keyword evidence="2 7" id="KW-0548">Nucleotidyltransferase</keyword>
<evidence type="ECO:0000256" key="6">
    <source>
        <dbReference type="ARBA" id="ARBA00023268"/>
    </source>
</evidence>
<dbReference type="HAMAP" id="MF_00802">
    <property type="entry name" value="GlnE"/>
    <property type="match status" value="1"/>
</dbReference>
<comment type="similarity">
    <text evidence="7">Belongs to the GlnE family.</text>
</comment>
<reference evidence="10" key="1">
    <citation type="journal article" date="2020" name="mSystems">
        <title>Genome- and Community-Level Interaction Insights into Carbon Utilization and Element Cycling Functions of Hydrothermarchaeota in Hydrothermal Sediment.</title>
        <authorList>
            <person name="Zhou Z."/>
            <person name="Liu Y."/>
            <person name="Xu W."/>
            <person name="Pan J."/>
            <person name="Luo Z.H."/>
            <person name="Li M."/>
        </authorList>
    </citation>
    <scope>NUCLEOTIDE SEQUENCE</scope>
    <source>
        <strain evidence="10">SpSt-997</strain>
    </source>
</reference>
<evidence type="ECO:0000256" key="3">
    <source>
        <dbReference type="ARBA" id="ARBA00022741"/>
    </source>
</evidence>
<dbReference type="InterPro" id="IPR005190">
    <property type="entry name" value="GlnE_rpt_dom"/>
</dbReference>
<dbReference type="PANTHER" id="PTHR30621:SF0">
    <property type="entry name" value="BIFUNCTIONAL GLUTAMINE SYNTHETASE ADENYLYLTRANSFERASE_ADENYLYL-REMOVING ENZYME"/>
    <property type="match status" value="1"/>
</dbReference>
<dbReference type="Pfam" id="PF03710">
    <property type="entry name" value="GlnE"/>
    <property type="match status" value="2"/>
</dbReference>
<dbReference type="GO" id="GO:0000820">
    <property type="term" value="P:regulation of glutamine family amino acid metabolic process"/>
    <property type="evidence" value="ECO:0007669"/>
    <property type="project" value="UniProtKB-UniRule"/>
</dbReference>
<dbReference type="InterPro" id="IPR043519">
    <property type="entry name" value="NT_sf"/>
</dbReference>
<keyword evidence="3 7" id="KW-0547">Nucleotide-binding</keyword>
<comment type="function">
    <text evidence="7">Involved in the regulation of glutamine synthetase GlnA, a key enzyme in the process to assimilate ammonia. When cellular nitrogen levels are high, the C-terminal adenylyl transferase (AT) inactivates GlnA by covalent transfer of an adenylyl group from ATP to specific tyrosine residue of GlnA, thus reducing its activity. Conversely, when nitrogen levels are low, the N-terminal adenylyl removase (AR) activates GlnA by removing the adenylyl group by phosphorolysis, increasing its activity. The regulatory region of GlnE binds the signal transduction protein PII (GlnB) which indicates the nitrogen status of the cell.</text>
</comment>
<comment type="catalytic activity">
    <reaction evidence="7">
        <text>[glutamine synthetase]-L-tyrosine + ATP = [glutamine synthetase]-O(4)-(5'-adenylyl)-L-tyrosine + diphosphate</text>
        <dbReference type="Rhea" id="RHEA:18589"/>
        <dbReference type="Rhea" id="RHEA-COMP:10660"/>
        <dbReference type="Rhea" id="RHEA-COMP:10661"/>
        <dbReference type="ChEBI" id="CHEBI:30616"/>
        <dbReference type="ChEBI" id="CHEBI:33019"/>
        <dbReference type="ChEBI" id="CHEBI:46858"/>
        <dbReference type="ChEBI" id="CHEBI:83624"/>
        <dbReference type="EC" id="2.7.7.42"/>
    </reaction>
</comment>
<dbReference type="AlphaFoldDB" id="A0A8J4M745"/>
<name>A0A8J4M745_9PROT</name>
<keyword evidence="1 7" id="KW-0808">Transferase</keyword>
<feature type="domain" description="Glutamate-ammonia ligase adenylyltransferase repeated" evidence="8">
    <location>
        <begin position="44"/>
        <end position="285"/>
    </location>
</feature>
<dbReference type="Gene3D" id="3.30.460.10">
    <property type="entry name" value="Beta Polymerase, domain 2"/>
    <property type="match status" value="2"/>
</dbReference>
<keyword evidence="4 7" id="KW-0067">ATP-binding</keyword>
<dbReference type="InterPro" id="IPR013546">
    <property type="entry name" value="PII_UdlTrfase/GS_AdlTrfase"/>
</dbReference>
<dbReference type="SUPFAM" id="SSF81301">
    <property type="entry name" value="Nucleotidyltransferase"/>
    <property type="match status" value="2"/>
</dbReference>
<evidence type="ECO:0000259" key="8">
    <source>
        <dbReference type="Pfam" id="PF03710"/>
    </source>
</evidence>
<gene>
    <name evidence="7" type="primary">glnE</name>
    <name evidence="10" type="ORF">ENY07_10880</name>
</gene>
<feature type="region of interest" description="Adenylyl removase" evidence="7">
    <location>
        <begin position="1"/>
        <end position="456"/>
    </location>
</feature>
<evidence type="ECO:0000313" key="10">
    <source>
        <dbReference type="EMBL" id="HGC43708.1"/>
    </source>
</evidence>
<dbReference type="GO" id="GO:0047388">
    <property type="term" value="F:[glutamine synthetase]-adenylyl-L-tyrosine phosphorylase activity"/>
    <property type="evidence" value="ECO:0007669"/>
    <property type="project" value="UniProtKB-EC"/>
</dbReference>
<proteinExistence type="inferred from homology"/>
<protein>
    <recommendedName>
        <fullName evidence="7">Bifunctional glutamine synthetase adenylyltransferase/adenylyl-removing enzyme</fullName>
    </recommendedName>
    <alternativeName>
        <fullName evidence="7">ATP:glutamine synthetase adenylyltransferase</fullName>
    </alternativeName>
    <alternativeName>
        <fullName evidence="7">ATase</fullName>
    </alternativeName>
    <domain>
        <recommendedName>
            <fullName evidence="7">Glutamine synthetase adenylyl-L-tyrosine phosphorylase</fullName>
            <ecNumber evidence="7">2.7.7.89</ecNumber>
        </recommendedName>
        <alternativeName>
            <fullName evidence="7">Adenylyl removase</fullName>
            <shortName evidence="7">AR</shortName>
            <shortName evidence="7">AT-N</shortName>
        </alternativeName>
    </domain>
    <domain>
        <recommendedName>
            <fullName evidence="7">Glutamine synthetase adenylyl transferase</fullName>
            <ecNumber evidence="7">2.7.7.42</ecNumber>
        </recommendedName>
        <alternativeName>
            <fullName evidence="7">Adenylyl transferase</fullName>
            <shortName evidence="7">AT</shortName>
            <shortName evidence="7">AT-C</shortName>
        </alternativeName>
    </domain>
</protein>
<feature type="domain" description="PII-uridylyltransferase/Glutamine-synthetase adenylyltransferase" evidence="9">
    <location>
        <begin position="307"/>
        <end position="454"/>
    </location>
</feature>
<dbReference type="GO" id="GO:0008882">
    <property type="term" value="F:[glutamate-ammonia-ligase] adenylyltransferase activity"/>
    <property type="evidence" value="ECO:0007669"/>
    <property type="project" value="UniProtKB-UniRule"/>
</dbReference>
<keyword evidence="6 7" id="KW-0511">Multifunctional enzyme</keyword>
<feature type="domain" description="PII-uridylyltransferase/Glutamine-synthetase adenylyltransferase" evidence="9">
    <location>
        <begin position="832"/>
        <end position="970"/>
    </location>
</feature>
<evidence type="ECO:0000256" key="2">
    <source>
        <dbReference type="ARBA" id="ARBA00022695"/>
    </source>
</evidence>
<dbReference type="NCBIfam" id="NF010706">
    <property type="entry name" value="PRK14108.1"/>
    <property type="match status" value="1"/>
</dbReference>
<dbReference type="EC" id="2.7.7.42" evidence="7"/>
<dbReference type="EMBL" id="DTQM01000207">
    <property type="protein sequence ID" value="HGC43708.1"/>
    <property type="molecule type" value="Genomic_DNA"/>
</dbReference>
<dbReference type="GO" id="GO:0000287">
    <property type="term" value="F:magnesium ion binding"/>
    <property type="evidence" value="ECO:0007669"/>
    <property type="project" value="UniProtKB-UniRule"/>
</dbReference>
<evidence type="ECO:0000256" key="7">
    <source>
        <dbReference type="HAMAP-Rule" id="MF_00802"/>
    </source>
</evidence>
<evidence type="ECO:0000256" key="5">
    <source>
        <dbReference type="ARBA" id="ARBA00022842"/>
    </source>
</evidence>
<keyword evidence="5 7" id="KW-0460">Magnesium</keyword>
<dbReference type="EC" id="2.7.7.89" evidence="7"/>
<dbReference type="Gene3D" id="1.20.120.330">
    <property type="entry name" value="Nucleotidyltransferases domain 2"/>
    <property type="match status" value="2"/>
</dbReference>
<dbReference type="SUPFAM" id="SSF81593">
    <property type="entry name" value="Nucleotidyltransferase substrate binding subunit/domain"/>
    <property type="match status" value="2"/>
</dbReference>
<evidence type="ECO:0000259" key="9">
    <source>
        <dbReference type="Pfam" id="PF08335"/>
    </source>
</evidence>
<evidence type="ECO:0000256" key="1">
    <source>
        <dbReference type="ARBA" id="ARBA00022679"/>
    </source>
</evidence>
<dbReference type="GO" id="GO:0005524">
    <property type="term" value="F:ATP binding"/>
    <property type="evidence" value="ECO:0007669"/>
    <property type="project" value="UniProtKB-UniRule"/>
</dbReference>
<comment type="caution">
    <text evidence="10">The sequence shown here is derived from an EMBL/GenBank/DDBJ whole genome shotgun (WGS) entry which is preliminary data.</text>
</comment>
<comment type="catalytic activity">
    <reaction evidence="7">
        <text>[glutamine synthetase]-O(4)-(5'-adenylyl)-L-tyrosine + phosphate = [glutamine synthetase]-L-tyrosine + ADP</text>
        <dbReference type="Rhea" id="RHEA:43716"/>
        <dbReference type="Rhea" id="RHEA-COMP:10660"/>
        <dbReference type="Rhea" id="RHEA-COMP:10661"/>
        <dbReference type="ChEBI" id="CHEBI:43474"/>
        <dbReference type="ChEBI" id="CHEBI:46858"/>
        <dbReference type="ChEBI" id="CHEBI:83624"/>
        <dbReference type="ChEBI" id="CHEBI:456216"/>
        <dbReference type="EC" id="2.7.7.89"/>
    </reaction>
</comment>
<feature type="region of interest" description="Adenylyl transferase" evidence="7">
    <location>
        <begin position="461"/>
        <end position="992"/>
    </location>
</feature>
<dbReference type="GO" id="GO:0005829">
    <property type="term" value="C:cytosol"/>
    <property type="evidence" value="ECO:0007669"/>
    <property type="project" value="TreeGrafter"/>
</dbReference>
<dbReference type="NCBIfam" id="NF008292">
    <property type="entry name" value="PRK11072.1"/>
    <property type="match status" value="1"/>
</dbReference>
<dbReference type="InterPro" id="IPR023057">
    <property type="entry name" value="GlnE"/>
</dbReference>
<feature type="domain" description="Glutamate-ammonia ligase adenylyltransferase repeated" evidence="8">
    <location>
        <begin position="566"/>
        <end position="807"/>
    </location>
</feature>
<dbReference type="Pfam" id="PF08335">
    <property type="entry name" value="GlnD_UR_UTase"/>
    <property type="match status" value="2"/>
</dbReference>